<organism evidence="1 2">
    <name type="scientific">Vaccinium darrowii</name>
    <dbReference type="NCBI Taxonomy" id="229202"/>
    <lineage>
        <taxon>Eukaryota</taxon>
        <taxon>Viridiplantae</taxon>
        <taxon>Streptophyta</taxon>
        <taxon>Embryophyta</taxon>
        <taxon>Tracheophyta</taxon>
        <taxon>Spermatophyta</taxon>
        <taxon>Magnoliopsida</taxon>
        <taxon>eudicotyledons</taxon>
        <taxon>Gunneridae</taxon>
        <taxon>Pentapetalae</taxon>
        <taxon>asterids</taxon>
        <taxon>Ericales</taxon>
        <taxon>Ericaceae</taxon>
        <taxon>Vaccinioideae</taxon>
        <taxon>Vaccinieae</taxon>
        <taxon>Vaccinium</taxon>
    </lineage>
</organism>
<dbReference type="Proteomes" id="UP000828048">
    <property type="component" value="Chromosome 6"/>
</dbReference>
<reference evidence="1 2" key="1">
    <citation type="journal article" date="2021" name="Hortic Res">
        <title>High-quality reference genome and annotation aids understanding of berry development for evergreen blueberry (Vaccinium darrowii).</title>
        <authorList>
            <person name="Yu J."/>
            <person name="Hulse-Kemp A.M."/>
            <person name="Babiker E."/>
            <person name="Staton M."/>
        </authorList>
    </citation>
    <scope>NUCLEOTIDE SEQUENCE [LARGE SCALE GENOMIC DNA]</scope>
    <source>
        <strain evidence="2">cv. NJ 8807/NJ 8810</strain>
        <tissue evidence="1">Young leaf</tissue>
    </source>
</reference>
<sequence length="365" mass="42583">MSFPLEPFPKRHLVMASNEKPQPKLVATATTLNHISAPTNQKNEEKEQEEEEDQSFRNVFTLFHVREKSWTEAEYFPPGYRFCPYDGELIVYYLQKKVNNEVLPHDRIMEVNLYDHNPAYLTGQYPPLGDKKWYFFTPRERKYPNGDRPSRRAGDGYWKATGSDKPVEHKNQVVGLKKSLVFYEGKPGKGDKTNWIMHEFKLKGPPRIKQGKHDMKLDNWVLCRVYKKEKKGNDGEAQDQVVPQKGKKAKVQECETLLEERVPCVDENDLVGETSEYDRYIHSPQLPQILQPTDDFLPNRSMYMFSTYDPQRYISYGAYPFAIRPPPPPLHHLDNLYFQLDGTQRGLEEDCGFNPDSLLAEYPNL</sequence>
<dbReference type="EMBL" id="CM037156">
    <property type="protein sequence ID" value="KAH7837449.1"/>
    <property type="molecule type" value="Genomic_DNA"/>
</dbReference>
<evidence type="ECO:0000313" key="1">
    <source>
        <dbReference type="EMBL" id="KAH7837449.1"/>
    </source>
</evidence>
<name>A0ACB7XAM3_9ERIC</name>
<proteinExistence type="predicted"/>
<keyword evidence="2" id="KW-1185">Reference proteome</keyword>
<evidence type="ECO:0000313" key="2">
    <source>
        <dbReference type="Proteomes" id="UP000828048"/>
    </source>
</evidence>
<gene>
    <name evidence="1" type="ORF">Vadar_014025</name>
</gene>
<protein>
    <submittedName>
        <fullName evidence="1">Uncharacterized protein</fullName>
    </submittedName>
</protein>
<comment type="caution">
    <text evidence="1">The sequence shown here is derived from an EMBL/GenBank/DDBJ whole genome shotgun (WGS) entry which is preliminary data.</text>
</comment>
<accession>A0ACB7XAM3</accession>